<proteinExistence type="predicted"/>
<protein>
    <submittedName>
        <fullName evidence="1">Uncharacterized protein</fullName>
    </submittedName>
</protein>
<evidence type="ECO:0000313" key="1">
    <source>
        <dbReference type="EMBL" id="JAH63108.1"/>
    </source>
</evidence>
<accession>A0A0E9UDS0</accession>
<name>A0A0E9UDS0_ANGAN</name>
<reference evidence="1" key="2">
    <citation type="journal article" date="2015" name="Fish Shellfish Immunol.">
        <title>Early steps in the European eel (Anguilla anguilla)-Vibrio vulnificus interaction in the gills: Role of the RtxA13 toxin.</title>
        <authorList>
            <person name="Callol A."/>
            <person name="Pajuelo D."/>
            <person name="Ebbesson L."/>
            <person name="Teles M."/>
            <person name="MacKenzie S."/>
            <person name="Amaro C."/>
        </authorList>
    </citation>
    <scope>NUCLEOTIDE SEQUENCE</scope>
</reference>
<organism evidence="1">
    <name type="scientific">Anguilla anguilla</name>
    <name type="common">European freshwater eel</name>
    <name type="synonym">Muraena anguilla</name>
    <dbReference type="NCBI Taxonomy" id="7936"/>
    <lineage>
        <taxon>Eukaryota</taxon>
        <taxon>Metazoa</taxon>
        <taxon>Chordata</taxon>
        <taxon>Craniata</taxon>
        <taxon>Vertebrata</taxon>
        <taxon>Euteleostomi</taxon>
        <taxon>Actinopterygii</taxon>
        <taxon>Neopterygii</taxon>
        <taxon>Teleostei</taxon>
        <taxon>Anguilliformes</taxon>
        <taxon>Anguillidae</taxon>
        <taxon>Anguilla</taxon>
    </lineage>
</organism>
<dbReference type="AlphaFoldDB" id="A0A0E9UDS0"/>
<reference evidence="1" key="1">
    <citation type="submission" date="2014-11" db="EMBL/GenBank/DDBJ databases">
        <authorList>
            <person name="Amaro Gonzalez C."/>
        </authorList>
    </citation>
    <scope>NUCLEOTIDE SEQUENCE</scope>
</reference>
<dbReference type="EMBL" id="GBXM01045469">
    <property type="protein sequence ID" value="JAH63108.1"/>
    <property type="molecule type" value="Transcribed_RNA"/>
</dbReference>
<sequence>MIDLTFSDVRNRAVTTLLCV</sequence>